<feature type="compositionally biased region" description="Pro residues" evidence="1">
    <location>
        <begin position="175"/>
        <end position="186"/>
    </location>
</feature>
<proteinExistence type="predicted"/>
<feature type="region of interest" description="Disordered" evidence="1">
    <location>
        <begin position="131"/>
        <end position="217"/>
    </location>
</feature>
<dbReference type="InParanoid" id="W4K8M9"/>
<dbReference type="GeneID" id="20676124"/>
<organism evidence="2 3">
    <name type="scientific">Heterobasidion irregulare (strain TC 32-1)</name>
    <dbReference type="NCBI Taxonomy" id="747525"/>
    <lineage>
        <taxon>Eukaryota</taxon>
        <taxon>Fungi</taxon>
        <taxon>Dikarya</taxon>
        <taxon>Basidiomycota</taxon>
        <taxon>Agaricomycotina</taxon>
        <taxon>Agaricomycetes</taxon>
        <taxon>Russulales</taxon>
        <taxon>Bondarzewiaceae</taxon>
        <taxon>Heterobasidion</taxon>
        <taxon>Heterobasidion annosum species complex</taxon>
    </lineage>
</organism>
<feature type="compositionally biased region" description="Low complexity" evidence="1">
    <location>
        <begin position="100"/>
        <end position="114"/>
    </location>
</feature>
<dbReference type="HOGENOM" id="CLU_672789_0_0_1"/>
<feature type="compositionally biased region" description="Basic and acidic residues" evidence="1">
    <location>
        <begin position="44"/>
        <end position="56"/>
    </location>
</feature>
<feature type="region of interest" description="Disordered" evidence="1">
    <location>
        <begin position="285"/>
        <end position="337"/>
    </location>
</feature>
<feature type="region of interest" description="Disordered" evidence="1">
    <location>
        <begin position="1"/>
        <end position="114"/>
    </location>
</feature>
<feature type="compositionally biased region" description="Basic residues" evidence="1">
    <location>
        <begin position="57"/>
        <end position="70"/>
    </location>
</feature>
<sequence length="409" mass="44353">MRARMGMPWDEGLAASRSRSPLSKRNRGAVSDDDGGGGGGGGEVDWRARTMCEIKIQKKARARAKKHNRKSTSPPRINISLLRSIPSHQIPAPSRSQLQPAPTAPLARPRRLPTTVTVTVTVTDLPPLPRHLPAPRTIPGHRAPHVIFTPPRPDSIPDWPSEARVRQAHALGTPRRPPPPSSPRQPPAASRSALPPPLGSRAPFLSPSALGPPPTTVRARPRLAHQISFQPQYPRRTRLVLLLLRSSTLWRSVRRPKVPAPLHRVVPRYRATIDHQPLARLASGWRLRNGRRARGSPESGLSSPPSPPVSLRPSPGGSPHFSPRRASPGLSALGPRGVSSRLVSSRLVGATNERRTRRRTYQLLRAVSDSDSDSNSDSDSALLQATRTPLAASRSALCLSVHPSPGVRA</sequence>
<evidence type="ECO:0000313" key="2">
    <source>
        <dbReference type="EMBL" id="ETW81416.1"/>
    </source>
</evidence>
<keyword evidence="3" id="KW-1185">Reference proteome</keyword>
<gene>
    <name evidence="2" type="ORF">HETIRDRAFT_451214</name>
</gene>
<reference evidence="2 3" key="1">
    <citation type="journal article" date="2012" name="New Phytol.">
        <title>Insight into trade-off between wood decay and parasitism from the genome of a fungal forest pathogen.</title>
        <authorList>
            <person name="Olson A."/>
            <person name="Aerts A."/>
            <person name="Asiegbu F."/>
            <person name="Belbahri L."/>
            <person name="Bouzid O."/>
            <person name="Broberg A."/>
            <person name="Canback B."/>
            <person name="Coutinho P.M."/>
            <person name="Cullen D."/>
            <person name="Dalman K."/>
            <person name="Deflorio G."/>
            <person name="van Diepen L.T."/>
            <person name="Dunand C."/>
            <person name="Duplessis S."/>
            <person name="Durling M."/>
            <person name="Gonthier P."/>
            <person name="Grimwood J."/>
            <person name="Fossdal C.G."/>
            <person name="Hansson D."/>
            <person name="Henrissat B."/>
            <person name="Hietala A."/>
            <person name="Himmelstrand K."/>
            <person name="Hoffmeister D."/>
            <person name="Hogberg N."/>
            <person name="James T.Y."/>
            <person name="Karlsson M."/>
            <person name="Kohler A."/>
            <person name="Kues U."/>
            <person name="Lee Y.H."/>
            <person name="Lin Y.C."/>
            <person name="Lind M."/>
            <person name="Lindquist E."/>
            <person name="Lombard V."/>
            <person name="Lucas S."/>
            <person name="Lunden K."/>
            <person name="Morin E."/>
            <person name="Murat C."/>
            <person name="Park J."/>
            <person name="Raffaello T."/>
            <person name="Rouze P."/>
            <person name="Salamov A."/>
            <person name="Schmutz J."/>
            <person name="Solheim H."/>
            <person name="Stahlberg J."/>
            <person name="Velez H."/>
            <person name="de Vries R.P."/>
            <person name="Wiebenga A."/>
            <person name="Woodward S."/>
            <person name="Yakovlev I."/>
            <person name="Garbelotto M."/>
            <person name="Martin F."/>
            <person name="Grigoriev I.V."/>
            <person name="Stenlid J."/>
        </authorList>
    </citation>
    <scope>NUCLEOTIDE SEQUENCE [LARGE SCALE GENOMIC DNA]</scope>
    <source>
        <strain evidence="2 3">TC 32-1</strain>
    </source>
</reference>
<dbReference type="RefSeq" id="XP_009546064.1">
    <property type="nucleotide sequence ID" value="XM_009547769.1"/>
</dbReference>
<dbReference type="EMBL" id="KI925458">
    <property type="protein sequence ID" value="ETW81416.1"/>
    <property type="molecule type" value="Genomic_DNA"/>
</dbReference>
<dbReference type="KEGG" id="hir:HETIRDRAFT_451214"/>
<dbReference type="AlphaFoldDB" id="W4K8M9"/>
<dbReference type="Proteomes" id="UP000030671">
    <property type="component" value="Unassembled WGS sequence"/>
</dbReference>
<evidence type="ECO:0000313" key="3">
    <source>
        <dbReference type="Proteomes" id="UP000030671"/>
    </source>
</evidence>
<evidence type="ECO:0000256" key="1">
    <source>
        <dbReference type="SAM" id="MobiDB-lite"/>
    </source>
</evidence>
<protein>
    <submittedName>
        <fullName evidence="2">Uncharacterized protein</fullName>
    </submittedName>
</protein>
<accession>W4K8M9</accession>
<name>W4K8M9_HETIT</name>